<dbReference type="InterPro" id="IPR036259">
    <property type="entry name" value="MFS_trans_sf"/>
</dbReference>
<evidence type="ECO:0000313" key="5">
    <source>
        <dbReference type="EMBL" id="CAB4766967.1"/>
    </source>
</evidence>
<evidence type="ECO:0000313" key="8">
    <source>
        <dbReference type="EMBL" id="CAB4918696.1"/>
    </source>
</evidence>
<keyword evidence="1" id="KW-0812">Transmembrane</keyword>
<dbReference type="SUPFAM" id="SSF103473">
    <property type="entry name" value="MFS general substrate transporter"/>
    <property type="match status" value="1"/>
</dbReference>
<dbReference type="AlphaFoldDB" id="A0A6J7T1B9"/>
<feature type="transmembrane region" description="Helical" evidence="1">
    <location>
        <begin position="304"/>
        <end position="327"/>
    </location>
</feature>
<dbReference type="EMBL" id="CAFABI010000001">
    <property type="protein sequence ID" value="CAB4817846.1"/>
    <property type="molecule type" value="Genomic_DNA"/>
</dbReference>
<feature type="transmembrane region" description="Helical" evidence="1">
    <location>
        <begin position="20"/>
        <end position="40"/>
    </location>
</feature>
<feature type="transmembrane region" description="Helical" evidence="1">
    <location>
        <begin position="219"/>
        <end position="241"/>
    </location>
</feature>
<dbReference type="EMBL" id="CAEZZR010000018">
    <property type="protein sequence ID" value="CAB4766967.1"/>
    <property type="molecule type" value="Genomic_DNA"/>
</dbReference>
<dbReference type="EMBL" id="CAFBMY010000021">
    <property type="protein sequence ID" value="CAB4918696.1"/>
    <property type="molecule type" value="Genomic_DNA"/>
</dbReference>
<feature type="transmembrane region" description="Helical" evidence="1">
    <location>
        <begin position="46"/>
        <end position="67"/>
    </location>
</feature>
<evidence type="ECO:0000313" key="7">
    <source>
        <dbReference type="EMBL" id="CAB4840358.1"/>
    </source>
</evidence>
<organism evidence="10">
    <name type="scientific">freshwater metagenome</name>
    <dbReference type="NCBI Taxonomy" id="449393"/>
    <lineage>
        <taxon>unclassified sequences</taxon>
        <taxon>metagenomes</taxon>
        <taxon>ecological metagenomes</taxon>
    </lineage>
</organism>
<dbReference type="EMBL" id="CAEZWO010000026">
    <property type="protein sequence ID" value="CAB4655384.1"/>
    <property type="molecule type" value="Genomic_DNA"/>
</dbReference>
<feature type="transmembrane region" description="Helical" evidence="1">
    <location>
        <begin position="339"/>
        <end position="359"/>
    </location>
</feature>
<protein>
    <submittedName>
        <fullName evidence="10">Unannotated protein</fullName>
    </submittedName>
</protein>
<feature type="transmembrane region" description="Helical" evidence="1">
    <location>
        <begin position="282"/>
        <end position="298"/>
    </location>
</feature>
<dbReference type="EMBL" id="CAFBQK010000014">
    <property type="protein sequence ID" value="CAB5046862.1"/>
    <property type="molecule type" value="Genomic_DNA"/>
</dbReference>
<evidence type="ECO:0000313" key="10">
    <source>
        <dbReference type="EMBL" id="CAB5046862.1"/>
    </source>
</evidence>
<sequence>MFTPYRRLFSTPGGLRFSLAGFIGRMSISMDSLALVFIVVHATHSYTLAGALAAVASTVMALALPFWGRVSDRIGQQKTLIVAIPLRVIFISVFIALVTLHAPTWTWFLSIIVAESTVMNLGGFVRRRWLFALGDDRELINTAYSYEGLMDEFVFLFGPVIATACAASIAPAAGLIVGLVFMAVGSTLFALQTKTEPPPHPRDDTEPHQPVMRNTSVQAVVLTTFFIGGFFNVVVLVVVAFAQEHHAMSKTGWLLAIWSVGSAIAATVNGAIKWKMNHAKRYWMFLFGLVVLSIPFLFVHSLTFLTIALFCNGLVIAPLIVSAYAVAEAAVPPSQITETLSWVVAGMPLGGAVSSAVGGWVIDNYGAERGFWVPLACLIGAIVMSLPYFRTWNRLRSSL</sequence>
<proteinExistence type="predicted"/>
<keyword evidence="1" id="KW-0472">Membrane</keyword>
<dbReference type="EMBL" id="CAFBOJ010000019">
    <property type="protein sequence ID" value="CAB4973350.1"/>
    <property type="molecule type" value="Genomic_DNA"/>
</dbReference>
<evidence type="ECO:0000313" key="3">
    <source>
        <dbReference type="EMBL" id="CAB4655384.1"/>
    </source>
</evidence>
<feature type="transmembrane region" description="Helical" evidence="1">
    <location>
        <begin position="253"/>
        <end position="270"/>
    </location>
</feature>
<dbReference type="Pfam" id="PF07690">
    <property type="entry name" value="MFS_1"/>
    <property type="match status" value="1"/>
</dbReference>
<evidence type="ECO:0000256" key="1">
    <source>
        <dbReference type="SAM" id="Phobius"/>
    </source>
</evidence>
<dbReference type="PROSITE" id="PS50850">
    <property type="entry name" value="MFS"/>
    <property type="match status" value="1"/>
</dbReference>
<dbReference type="InterPro" id="IPR011701">
    <property type="entry name" value="MFS"/>
</dbReference>
<dbReference type="EMBL" id="CAEZYB010000007">
    <property type="protein sequence ID" value="CAB4694847.1"/>
    <property type="molecule type" value="Genomic_DNA"/>
</dbReference>
<dbReference type="EMBL" id="CAFAZX010000008">
    <property type="protein sequence ID" value="CAB4840358.1"/>
    <property type="molecule type" value="Genomic_DNA"/>
</dbReference>
<dbReference type="InterPro" id="IPR020846">
    <property type="entry name" value="MFS_dom"/>
</dbReference>
<feature type="transmembrane region" description="Helical" evidence="1">
    <location>
        <begin position="79"/>
        <end position="99"/>
    </location>
</feature>
<evidence type="ECO:0000259" key="2">
    <source>
        <dbReference type="PROSITE" id="PS50850"/>
    </source>
</evidence>
<evidence type="ECO:0000313" key="6">
    <source>
        <dbReference type="EMBL" id="CAB4817846.1"/>
    </source>
</evidence>
<evidence type="ECO:0000313" key="11">
    <source>
        <dbReference type="EMBL" id="CAB5073656.1"/>
    </source>
</evidence>
<feature type="domain" description="Major facilitator superfamily (MFS) profile" evidence="2">
    <location>
        <begin position="216"/>
        <end position="399"/>
    </location>
</feature>
<accession>A0A6J7T1B9</accession>
<dbReference type="PANTHER" id="PTHR23542">
    <property type="match status" value="1"/>
</dbReference>
<dbReference type="EMBL" id="CAFBRB010000036">
    <property type="protein sequence ID" value="CAB5073656.1"/>
    <property type="molecule type" value="Genomic_DNA"/>
</dbReference>
<name>A0A6J7T1B9_9ZZZZ</name>
<evidence type="ECO:0000313" key="9">
    <source>
        <dbReference type="EMBL" id="CAB4973350.1"/>
    </source>
</evidence>
<dbReference type="GO" id="GO:0022857">
    <property type="term" value="F:transmembrane transporter activity"/>
    <property type="evidence" value="ECO:0007669"/>
    <property type="project" value="InterPro"/>
</dbReference>
<dbReference type="Gene3D" id="1.20.1250.20">
    <property type="entry name" value="MFS general substrate transporter like domains"/>
    <property type="match status" value="1"/>
</dbReference>
<evidence type="ECO:0000313" key="4">
    <source>
        <dbReference type="EMBL" id="CAB4694847.1"/>
    </source>
</evidence>
<gene>
    <name evidence="3" type="ORF">UFOPK2254_00402</name>
    <name evidence="4" type="ORF">UFOPK2646_00118</name>
    <name evidence="5" type="ORF">UFOPK2907_00314</name>
    <name evidence="6" type="ORF">UFOPK3197_00010</name>
    <name evidence="7" type="ORF">UFOPK3241_00261</name>
    <name evidence="8" type="ORF">UFOPK3707_00232</name>
    <name evidence="9" type="ORF">UFOPK3937_00296</name>
    <name evidence="10" type="ORF">UFOPK4265_00203</name>
    <name evidence="11" type="ORF">UFOPK4401_00486</name>
</gene>
<reference evidence="10" key="1">
    <citation type="submission" date="2020-05" db="EMBL/GenBank/DDBJ databases">
        <authorList>
            <person name="Chiriac C."/>
            <person name="Salcher M."/>
            <person name="Ghai R."/>
            <person name="Kavagutti S V."/>
        </authorList>
    </citation>
    <scope>NUCLEOTIDE SEQUENCE</scope>
</reference>
<feature type="transmembrane region" description="Helical" evidence="1">
    <location>
        <begin position="371"/>
        <end position="389"/>
    </location>
</feature>
<keyword evidence="1" id="KW-1133">Transmembrane helix</keyword>
<dbReference type="PANTHER" id="PTHR23542:SF1">
    <property type="entry name" value="MAJOR FACILITATOR SUPERFAMILY (MFS) PROFILE DOMAIN-CONTAINING PROTEIN"/>
    <property type="match status" value="1"/>
</dbReference>